<name>M7P4B8_9GAMM</name>
<dbReference type="PATRIC" id="fig|1286106.3.peg.7"/>
<reference evidence="2 3" key="1">
    <citation type="journal article" date="2013" name="Genome Announc.">
        <title>Draft Genome Sequence of Methylophaga lonarensis MPLT, a Haloalkaliphilic (Non-Methane-Utilizing) Methylotroph.</title>
        <authorList>
            <person name="Shetty S.A."/>
            <person name="Marathe N.P."/>
            <person name="Munot H."/>
            <person name="Antony C.P."/>
            <person name="Dhotre D.P."/>
            <person name="Murrell J.C."/>
            <person name="Shouche Y.S."/>
        </authorList>
    </citation>
    <scope>NUCLEOTIDE SEQUENCE [LARGE SCALE GENOMIC DNA]</scope>
    <source>
        <strain evidence="2 3">MPL</strain>
    </source>
</reference>
<dbReference type="InterPro" id="IPR051203">
    <property type="entry name" value="Polysaccharide_Synthase-Rel"/>
</dbReference>
<dbReference type="AlphaFoldDB" id="M7P4B8"/>
<feature type="transmembrane region" description="Helical" evidence="1">
    <location>
        <begin position="20"/>
        <end position="38"/>
    </location>
</feature>
<feature type="transmembrane region" description="Helical" evidence="1">
    <location>
        <begin position="44"/>
        <end position="65"/>
    </location>
</feature>
<evidence type="ECO:0000256" key="1">
    <source>
        <dbReference type="SAM" id="Phobius"/>
    </source>
</evidence>
<feature type="transmembrane region" description="Helical" evidence="1">
    <location>
        <begin position="77"/>
        <end position="98"/>
    </location>
</feature>
<protein>
    <submittedName>
        <fullName evidence="2">Capsular polysaccharide synthesis enzyme CpsA, sugar transferase</fullName>
    </submittedName>
</protein>
<dbReference type="Pfam" id="PF13727">
    <property type="entry name" value="CoA_binding_3"/>
    <property type="match status" value="1"/>
</dbReference>
<dbReference type="EMBL" id="APHR01000001">
    <property type="protein sequence ID" value="EMR14341.1"/>
    <property type="molecule type" value="Genomic_DNA"/>
</dbReference>
<dbReference type="SUPFAM" id="SSF51735">
    <property type="entry name" value="NAD(P)-binding Rossmann-fold domains"/>
    <property type="match status" value="1"/>
</dbReference>
<sequence length="283" mass="32165">MTQGKIRKHDAKLNAIARLADSAIILITFLALMDIFAIEWQPKHVWSLLLSIVLFNFFAESLDAYRSWRGTDLRHELYAILFAWLTAILILIVAELLILNEQTYAKPFVAIWIIVTPIEIISWHMIVRTGLGMMRAKGLNTRRVAIIGATSLGHMLESAFREMDWSGYRFTGFYDDRKPAPDRRLNDEQVEVVGNIDQLIQDCKDGKVDVVFITLSLAAEARIKQVTEELADTTASVYLVPDLFTFNLLNSRWVEYQASLPSVFMKLLSQGLIASLKGLRTLC</sequence>
<dbReference type="InterPro" id="IPR036291">
    <property type="entry name" value="NAD(P)-bd_dom_sf"/>
</dbReference>
<keyword evidence="1" id="KW-1133">Transmembrane helix</keyword>
<dbReference type="PANTHER" id="PTHR43318:SF2">
    <property type="entry name" value="UDP-N-ACETYLGLUCOSAMINE 4,6-DEHYDRATASE (INVERTING)"/>
    <property type="match status" value="1"/>
</dbReference>
<gene>
    <name evidence="2" type="ORF">MPL1_00035</name>
</gene>
<dbReference type="Gene3D" id="3.40.50.720">
    <property type="entry name" value="NAD(P)-binding Rossmann-like Domain"/>
    <property type="match status" value="1"/>
</dbReference>
<evidence type="ECO:0000313" key="3">
    <source>
        <dbReference type="Proteomes" id="UP000012019"/>
    </source>
</evidence>
<dbReference type="GO" id="GO:0016740">
    <property type="term" value="F:transferase activity"/>
    <property type="evidence" value="ECO:0007669"/>
    <property type="project" value="UniProtKB-KW"/>
</dbReference>
<dbReference type="eggNOG" id="COG1086">
    <property type="taxonomic scope" value="Bacteria"/>
</dbReference>
<proteinExistence type="predicted"/>
<dbReference type="Proteomes" id="UP000012019">
    <property type="component" value="Unassembled WGS sequence"/>
</dbReference>
<dbReference type="RefSeq" id="WP_009725083.1">
    <property type="nucleotide sequence ID" value="NZ_APHR01000001.1"/>
</dbReference>
<accession>M7P4B8</accession>
<feature type="transmembrane region" description="Helical" evidence="1">
    <location>
        <begin position="104"/>
        <end position="127"/>
    </location>
</feature>
<keyword evidence="2" id="KW-0808">Transferase</keyword>
<dbReference type="STRING" id="1286106.MPL1_00035"/>
<evidence type="ECO:0000313" key="2">
    <source>
        <dbReference type="EMBL" id="EMR14341.1"/>
    </source>
</evidence>
<organism evidence="2 3">
    <name type="scientific">Methylophaga lonarensis MPL</name>
    <dbReference type="NCBI Taxonomy" id="1286106"/>
    <lineage>
        <taxon>Bacteria</taxon>
        <taxon>Pseudomonadati</taxon>
        <taxon>Pseudomonadota</taxon>
        <taxon>Gammaproteobacteria</taxon>
        <taxon>Thiotrichales</taxon>
        <taxon>Piscirickettsiaceae</taxon>
        <taxon>Methylophaga</taxon>
    </lineage>
</organism>
<keyword evidence="3" id="KW-1185">Reference proteome</keyword>
<keyword evidence="1" id="KW-0812">Transmembrane</keyword>
<keyword evidence="1" id="KW-0472">Membrane</keyword>
<dbReference type="PANTHER" id="PTHR43318">
    <property type="entry name" value="UDP-N-ACETYLGLUCOSAMINE 4,6-DEHYDRATASE"/>
    <property type="match status" value="1"/>
</dbReference>
<comment type="caution">
    <text evidence="2">The sequence shown here is derived from an EMBL/GenBank/DDBJ whole genome shotgun (WGS) entry which is preliminary data.</text>
</comment>